<evidence type="ECO:0000259" key="2">
    <source>
        <dbReference type="Pfam" id="PF11827"/>
    </source>
</evidence>
<feature type="signal peptide" evidence="1">
    <location>
        <begin position="1"/>
        <end position="24"/>
    </location>
</feature>
<dbReference type="STRING" id="188932.AY601_4240"/>
<organism evidence="3 4">
    <name type="scientific">Pedobacter cryoconitis</name>
    <dbReference type="NCBI Taxonomy" id="188932"/>
    <lineage>
        <taxon>Bacteria</taxon>
        <taxon>Pseudomonadati</taxon>
        <taxon>Bacteroidota</taxon>
        <taxon>Sphingobacteriia</taxon>
        <taxon>Sphingobacteriales</taxon>
        <taxon>Sphingobacteriaceae</taxon>
        <taxon>Pedobacter</taxon>
    </lineage>
</organism>
<dbReference type="AlphaFoldDB" id="A0A327SZB3"/>
<dbReference type="Proteomes" id="UP000249754">
    <property type="component" value="Unassembled WGS sequence"/>
</dbReference>
<reference evidence="3 4" key="1">
    <citation type="submission" date="2018-06" db="EMBL/GenBank/DDBJ databases">
        <title>Genomic Encyclopedia of Archaeal and Bacterial Type Strains, Phase II (KMG-II): from individual species to whole genera.</title>
        <authorList>
            <person name="Goeker M."/>
        </authorList>
    </citation>
    <scope>NUCLEOTIDE SEQUENCE [LARGE SCALE GENOMIC DNA]</scope>
    <source>
        <strain evidence="3 4">DSM 14825</strain>
    </source>
</reference>
<proteinExistence type="predicted"/>
<dbReference type="OrthoDB" id="5513217at2"/>
<evidence type="ECO:0000256" key="1">
    <source>
        <dbReference type="SAM" id="SignalP"/>
    </source>
</evidence>
<evidence type="ECO:0000313" key="3">
    <source>
        <dbReference type="EMBL" id="RAJ34319.1"/>
    </source>
</evidence>
<dbReference type="RefSeq" id="WP_111632806.1">
    <property type="nucleotide sequence ID" value="NZ_QLLR01000003.1"/>
</dbReference>
<keyword evidence="1" id="KW-0732">Signal</keyword>
<evidence type="ECO:0000313" key="4">
    <source>
        <dbReference type="Proteomes" id="UP000249754"/>
    </source>
</evidence>
<comment type="caution">
    <text evidence="3">The sequence shown here is derived from an EMBL/GenBank/DDBJ whole genome shotgun (WGS) entry which is preliminary data.</text>
</comment>
<dbReference type="EMBL" id="QLLR01000003">
    <property type="protein sequence ID" value="RAJ34319.1"/>
    <property type="molecule type" value="Genomic_DNA"/>
</dbReference>
<sequence length="172" mass="19370">MKLMKTVILGLALFLGAFIQPALAQKADVSGKFNQSLQSYYALKNALATDKPEEAPKLALVLQTAVKEVPHKGFKDTKQHLLWMSESAIIQQKAVELSKSNDLKSQRKSFEGISTAFIKLAKELKLNNQEAYLQYCPMGKFSWLNEVKEIQNPYYGSEMYDCGTVKDTLEKN</sequence>
<name>A0A327SZB3_9SPHI</name>
<dbReference type="InterPro" id="IPR021782">
    <property type="entry name" value="DUF3347"/>
</dbReference>
<feature type="chain" id="PRO_5016451969" evidence="1">
    <location>
        <begin position="25"/>
        <end position="172"/>
    </location>
</feature>
<gene>
    <name evidence="3" type="ORF">LY11_01211</name>
</gene>
<dbReference type="Pfam" id="PF11827">
    <property type="entry name" value="DUF3347"/>
    <property type="match status" value="1"/>
</dbReference>
<accession>A0A327SZB3</accession>
<protein>
    <submittedName>
        <fullName evidence="3">Uncharacterized protein DUF3347</fullName>
    </submittedName>
</protein>
<feature type="domain" description="DUF3347" evidence="2">
    <location>
        <begin position="37"/>
        <end position="128"/>
    </location>
</feature>